<organism evidence="12 13">
    <name type="scientific">Candidatus Brachybacterium merdavium</name>
    <dbReference type="NCBI Taxonomy" id="2838513"/>
    <lineage>
        <taxon>Bacteria</taxon>
        <taxon>Bacillati</taxon>
        <taxon>Actinomycetota</taxon>
        <taxon>Actinomycetes</taxon>
        <taxon>Micrococcales</taxon>
        <taxon>Dermabacteraceae</taxon>
        <taxon>Brachybacterium</taxon>
    </lineage>
</organism>
<comment type="subcellular location">
    <subcellularLocation>
        <location evidence="1">Cell membrane</location>
        <topology evidence="1">Multi-pass membrane protein</topology>
    </subcellularLocation>
</comment>
<evidence type="ECO:0000256" key="1">
    <source>
        <dbReference type="ARBA" id="ARBA00004651"/>
    </source>
</evidence>
<evidence type="ECO:0000259" key="10">
    <source>
        <dbReference type="PROSITE" id="PS50893"/>
    </source>
</evidence>
<proteinExistence type="predicted"/>
<dbReference type="PANTHER" id="PTHR43394">
    <property type="entry name" value="ATP-DEPENDENT PERMEASE MDL1, MITOCHONDRIAL"/>
    <property type="match status" value="1"/>
</dbReference>
<keyword evidence="5" id="KW-0547">Nucleotide-binding</keyword>
<dbReference type="InterPro" id="IPR011527">
    <property type="entry name" value="ABC1_TM_dom"/>
</dbReference>
<dbReference type="SUPFAM" id="SSF52540">
    <property type="entry name" value="P-loop containing nucleoside triphosphate hydrolases"/>
    <property type="match status" value="1"/>
</dbReference>
<keyword evidence="8 9" id="KW-0472">Membrane</keyword>
<evidence type="ECO:0000256" key="7">
    <source>
        <dbReference type="ARBA" id="ARBA00022989"/>
    </source>
</evidence>
<dbReference type="Pfam" id="PF00005">
    <property type="entry name" value="ABC_tran"/>
    <property type="match status" value="1"/>
</dbReference>
<dbReference type="InterPro" id="IPR017871">
    <property type="entry name" value="ABC_transporter-like_CS"/>
</dbReference>
<dbReference type="InterPro" id="IPR039421">
    <property type="entry name" value="Type_1_exporter"/>
</dbReference>
<feature type="domain" description="ABC transporter" evidence="10">
    <location>
        <begin position="358"/>
        <end position="601"/>
    </location>
</feature>
<keyword evidence="7 9" id="KW-1133">Transmembrane helix</keyword>
<dbReference type="SUPFAM" id="SSF90123">
    <property type="entry name" value="ABC transporter transmembrane region"/>
    <property type="match status" value="1"/>
</dbReference>
<accession>A0A9D2LE57</accession>
<evidence type="ECO:0000256" key="8">
    <source>
        <dbReference type="ARBA" id="ARBA00023136"/>
    </source>
</evidence>
<sequence length="609" mass="65677">MLWTLLRRHLRPYRGHVLAVVVLQLVAILATLYLPSLNADIIDNGVATGDTGYIWRVGGLMLAVAMVQVVAAIAAVWFGARASMGIGRDIRRSIYTRVDRFSTEEMGRFGAATLITRGTNDVQQIQMLVLMTLNMMVMVPIMSIGGIVMAIQEDPGLSWLVWVSVPVLLVIVLLLVRRLMPLFQRMQNNIDDINGVMREQIMGIRVVRAFVREKHEAQRFTGANATLTDTSVRIGRLFVIMGPAITIVLHLATVAVLWFGGQRVDAGLVQVGSLTAFMQYLLQILMAVMMGTFMFMMFPRALIAARRVVEVLDTAPSMAEAMDPSPLPADAADAEQAAVAMTTGAEPAAGSADHGVSVEFRDVTFAYPGADAPVLDGVSFTAPAGQTTAIIGSTGSGKSTLIHLVPRLYDATDGQVLIDGVPVTELSRAALSRAVGLVPQKPYLFSGTIGENLRFGDPEARDDQLWDALDTAQATEFVAERTTGTGDQARTGLESGVSQGGTNVSGGQRQRLCIARTLAARPRVYVFDDSFSALDVTTDAKVRAGLAEYTQGATTLIVAQRISTITGADQILVLEEGRIVGRGTHEELLESSETYREIVDSQITVEEPV</sequence>
<dbReference type="InterPro" id="IPR003593">
    <property type="entry name" value="AAA+_ATPase"/>
</dbReference>
<dbReference type="InterPro" id="IPR003439">
    <property type="entry name" value="ABC_transporter-like_ATP-bd"/>
</dbReference>
<keyword evidence="4 9" id="KW-0812">Transmembrane</keyword>
<evidence type="ECO:0000313" key="13">
    <source>
        <dbReference type="Proteomes" id="UP000823823"/>
    </source>
</evidence>
<reference evidence="12" key="1">
    <citation type="journal article" date="2021" name="PeerJ">
        <title>Extensive microbial diversity within the chicken gut microbiome revealed by metagenomics and culture.</title>
        <authorList>
            <person name="Gilroy R."/>
            <person name="Ravi A."/>
            <person name="Getino M."/>
            <person name="Pursley I."/>
            <person name="Horton D.L."/>
            <person name="Alikhan N.F."/>
            <person name="Baker D."/>
            <person name="Gharbi K."/>
            <person name="Hall N."/>
            <person name="Watson M."/>
            <person name="Adriaenssens E.M."/>
            <person name="Foster-Nyarko E."/>
            <person name="Jarju S."/>
            <person name="Secka A."/>
            <person name="Antonio M."/>
            <person name="Oren A."/>
            <person name="Chaudhuri R.R."/>
            <person name="La Ragione R."/>
            <person name="Hildebrand F."/>
            <person name="Pallen M.J."/>
        </authorList>
    </citation>
    <scope>NUCLEOTIDE SEQUENCE</scope>
    <source>
        <strain evidence="12">ChiHjej13B12-24818</strain>
    </source>
</reference>
<dbReference type="InterPro" id="IPR027417">
    <property type="entry name" value="P-loop_NTPase"/>
</dbReference>
<dbReference type="Pfam" id="PF00664">
    <property type="entry name" value="ABC_membrane"/>
    <property type="match status" value="1"/>
</dbReference>
<dbReference type="Gene3D" id="1.20.1560.10">
    <property type="entry name" value="ABC transporter type 1, transmembrane domain"/>
    <property type="match status" value="1"/>
</dbReference>
<evidence type="ECO:0000256" key="5">
    <source>
        <dbReference type="ARBA" id="ARBA00022741"/>
    </source>
</evidence>
<dbReference type="PROSITE" id="PS50929">
    <property type="entry name" value="ABC_TM1F"/>
    <property type="match status" value="1"/>
</dbReference>
<dbReference type="GO" id="GO:0015421">
    <property type="term" value="F:ABC-type oligopeptide transporter activity"/>
    <property type="evidence" value="ECO:0007669"/>
    <property type="project" value="TreeGrafter"/>
</dbReference>
<dbReference type="Proteomes" id="UP000823823">
    <property type="component" value="Unassembled WGS sequence"/>
</dbReference>
<dbReference type="GO" id="GO:0016887">
    <property type="term" value="F:ATP hydrolysis activity"/>
    <property type="evidence" value="ECO:0007669"/>
    <property type="project" value="InterPro"/>
</dbReference>
<dbReference type="GO" id="GO:0005524">
    <property type="term" value="F:ATP binding"/>
    <property type="evidence" value="ECO:0007669"/>
    <property type="project" value="UniProtKB-KW"/>
</dbReference>
<feature type="transmembrane region" description="Helical" evidence="9">
    <location>
        <begin position="280"/>
        <end position="298"/>
    </location>
</feature>
<dbReference type="GO" id="GO:0005886">
    <property type="term" value="C:plasma membrane"/>
    <property type="evidence" value="ECO:0007669"/>
    <property type="project" value="UniProtKB-SubCell"/>
</dbReference>
<keyword evidence="2" id="KW-0813">Transport</keyword>
<dbReference type="PANTHER" id="PTHR43394:SF1">
    <property type="entry name" value="ATP-BINDING CASSETTE SUB-FAMILY B MEMBER 10, MITOCHONDRIAL"/>
    <property type="match status" value="1"/>
</dbReference>
<dbReference type="PROSITE" id="PS50893">
    <property type="entry name" value="ABC_TRANSPORTER_2"/>
    <property type="match status" value="1"/>
</dbReference>
<feature type="transmembrane region" description="Helical" evidence="9">
    <location>
        <begin position="127"/>
        <end position="151"/>
    </location>
</feature>
<feature type="transmembrane region" description="Helical" evidence="9">
    <location>
        <begin position="157"/>
        <end position="176"/>
    </location>
</feature>
<dbReference type="CDD" id="cd18548">
    <property type="entry name" value="ABC_6TM_Tm287_like"/>
    <property type="match status" value="1"/>
</dbReference>
<dbReference type="Gene3D" id="3.40.50.300">
    <property type="entry name" value="P-loop containing nucleotide triphosphate hydrolases"/>
    <property type="match status" value="1"/>
</dbReference>
<reference evidence="12" key="2">
    <citation type="submission" date="2021-04" db="EMBL/GenBank/DDBJ databases">
        <authorList>
            <person name="Gilroy R."/>
        </authorList>
    </citation>
    <scope>NUCLEOTIDE SEQUENCE</scope>
    <source>
        <strain evidence="12">ChiHjej13B12-24818</strain>
    </source>
</reference>
<protein>
    <submittedName>
        <fullName evidence="12">ABC transporter ATP-binding protein/permease</fullName>
    </submittedName>
</protein>
<keyword evidence="6 12" id="KW-0067">ATP-binding</keyword>
<comment type="caution">
    <text evidence="12">The sequence shown here is derived from an EMBL/GenBank/DDBJ whole genome shotgun (WGS) entry which is preliminary data.</text>
</comment>
<name>A0A9D2LE57_9MICO</name>
<dbReference type="FunFam" id="1.20.1560.10:FF:000040">
    <property type="entry name" value="Multidrug ABC transporter ATP-binding protein"/>
    <property type="match status" value="1"/>
</dbReference>
<dbReference type="FunFam" id="3.40.50.300:FF:000854">
    <property type="entry name" value="Multidrug ABC transporter ATP-binding protein"/>
    <property type="match status" value="1"/>
</dbReference>
<feature type="domain" description="ABC transmembrane type-1" evidence="11">
    <location>
        <begin position="18"/>
        <end position="300"/>
    </location>
</feature>
<evidence type="ECO:0000256" key="4">
    <source>
        <dbReference type="ARBA" id="ARBA00022692"/>
    </source>
</evidence>
<evidence type="ECO:0000259" key="11">
    <source>
        <dbReference type="PROSITE" id="PS50929"/>
    </source>
</evidence>
<dbReference type="InterPro" id="IPR036640">
    <property type="entry name" value="ABC1_TM_sf"/>
</dbReference>
<dbReference type="AlphaFoldDB" id="A0A9D2LE57"/>
<evidence type="ECO:0000256" key="6">
    <source>
        <dbReference type="ARBA" id="ARBA00022840"/>
    </source>
</evidence>
<dbReference type="SMART" id="SM00382">
    <property type="entry name" value="AAA"/>
    <property type="match status" value="1"/>
</dbReference>
<dbReference type="PROSITE" id="PS00211">
    <property type="entry name" value="ABC_TRANSPORTER_1"/>
    <property type="match status" value="1"/>
</dbReference>
<dbReference type="EMBL" id="DWZH01000085">
    <property type="protein sequence ID" value="HJB10977.1"/>
    <property type="molecule type" value="Genomic_DNA"/>
</dbReference>
<evidence type="ECO:0000313" key="12">
    <source>
        <dbReference type="EMBL" id="HJB10977.1"/>
    </source>
</evidence>
<feature type="transmembrane region" description="Helical" evidence="9">
    <location>
        <begin position="12"/>
        <end position="33"/>
    </location>
</feature>
<keyword evidence="3" id="KW-1003">Cell membrane</keyword>
<evidence type="ECO:0000256" key="3">
    <source>
        <dbReference type="ARBA" id="ARBA00022475"/>
    </source>
</evidence>
<feature type="transmembrane region" description="Helical" evidence="9">
    <location>
        <begin position="237"/>
        <end position="260"/>
    </location>
</feature>
<gene>
    <name evidence="12" type="ORF">H9786_10695</name>
</gene>
<evidence type="ECO:0000256" key="9">
    <source>
        <dbReference type="SAM" id="Phobius"/>
    </source>
</evidence>
<evidence type="ECO:0000256" key="2">
    <source>
        <dbReference type="ARBA" id="ARBA00022448"/>
    </source>
</evidence>
<feature type="transmembrane region" description="Helical" evidence="9">
    <location>
        <begin position="53"/>
        <end position="78"/>
    </location>
</feature>